<comment type="caution">
    <text evidence="2">The sequence shown here is derived from an EMBL/GenBank/DDBJ whole genome shotgun (WGS) entry which is preliminary data.</text>
</comment>
<organism evidence="2">
    <name type="scientific">Tanacetum cinerariifolium</name>
    <name type="common">Dalmatian daisy</name>
    <name type="synonym">Chrysanthemum cinerariifolium</name>
    <dbReference type="NCBI Taxonomy" id="118510"/>
    <lineage>
        <taxon>Eukaryota</taxon>
        <taxon>Viridiplantae</taxon>
        <taxon>Streptophyta</taxon>
        <taxon>Embryophyta</taxon>
        <taxon>Tracheophyta</taxon>
        <taxon>Spermatophyta</taxon>
        <taxon>Magnoliopsida</taxon>
        <taxon>eudicotyledons</taxon>
        <taxon>Gunneridae</taxon>
        <taxon>Pentapetalae</taxon>
        <taxon>asterids</taxon>
        <taxon>campanulids</taxon>
        <taxon>Asterales</taxon>
        <taxon>Asteraceae</taxon>
        <taxon>Asteroideae</taxon>
        <taxon>Anthemideae</taxon>
        <taxon>Anthemidinae</taxon>
        <taxon>Tanacetum</taxon>
    </lineage>
</organism>
<accession>A0A6L2M2U4</accession>
<evidence type="ECO:0000256" key="1">
    <source>
        <dbReference type="SAM" id="MobiDB-lite"/>
    </source>
</evidence>
<gene>
    <name evidence="2" type="ORF">Tci_038673</name>
</gene>
<sequence>MQASLQAHFSDLPAIDMKEILQQMMFEDKSYEAHKDHKKLYDALEKSRRSQIWKKLTRRKERDMTYQELLLGLHLLHQVHLFDDEDSENDHLPKADSRKDWWKPLPEEKRPVTPEPSWTIPSSTISDVENNWATALVSAYETHAENSLLAKTRDMTNFLNWYCRRVNKTALTPTDLKGQDYEVLKAFYPDVIHLQFQMEECHKMLTYHVD</sequence>
<name>A0A6L2M2U4_TANCI</name>
<feature type="compositionally biased region" description="Basic and acidic residues" evidence="1">
    <location>
        <begin position="89"/>
        <end position="112"/>
    </location>
</feature>
<feature type="region of interest" description="Disordered" evidence="1">
    <location>
        <begin position="87"/>
        <end position="117"/>
    </location>
</feature>
<protein>
    <submittedName>
        <fullName evidence="2">Uncharacterized protein</fullName>
    </submittedName>
</protein>
<dbReference type="AlphaFoldDB" id="A0A6L2M2U4"/>
<proteinExistence type="predicted"/>
<evidence type="ECO:0000313" key="2">
    <source>
        <dbReference type="EMBL" id="GEU66695.1"/>
    </source>
</evidence>
<reference evidence="2" key="1">
    <citation type="journal article" date="2019" name="Sci. Rep.">
        <title>Draft genome of Tanacetum cinerariifolium, the natural source of mosquito coil.</title>
        <authorList>
            <person name="Yamashiro T."/>
            <person name="Shiraishi A."/>
            <person name="Satake H."/>
            <person name="Nakayama K."/>
        </authorList>
    </citation>
    <scope>NUCLEOTIDE SEQUENCE</scope>
</reference>
<dbReference type="EMBL" id="BKCJ010005428">
    <property type="protein sequence ID" value="GEU66695.1"/>
    <property type="molecule type" value="Genomic_DNA"/>
</dbReference>